<reference evidence="1" key="1">
    <citation type="submission" date="2023-09" db="EMBL/GenBank/DDBJ databases">
        <authorList>
            <consortium name="CW5 consortium"/>
            <person name="Lu C.-W."/>
        </authorList>
    </citation>
    <scope>NUCLEOTIDE SEQUENCE</scope>
    <source>
        <strain evidence="1">KPS</strain>
    </source>
</reference>
<name>A0ABY9R079_9BACT</name>
<sequence length="67" mass="7099">MGAEIIPVMQQLAGDWWGPVTTVVTIASVLCPFLPVPQNPALKVAYKVVQILAANVGKAKNAQDAKK</sequence>
<protein>
    <submittedName>
        <fullName evidence="1">Uncharacterized protein</fullName>
    </submittedName>
</protein>
<organism evidence="1 2">
    <name type="scientific">Nitratidesulfovibrio liaohensis</name>
    <dbReference type="NCBI Taxonomy" id="2604158"/>
    <lineage>
        <taxon>Bacteria</taxon>
        <taxon>Pseudomonadati</taxon>
        <taxon>Thermodesulfobacteriota</taxon>
        <taxon>Desulfovibrionia</taxon>
        <taxon>Desulfovibrionales</taxon>
        <taxon>Desulfovibrionaceae</taxon>
        <taxon>Nitratidesulfovibrio</taxon>
    </lineage>
</organism>
<accession>A0ABY9R079</accession>
<dbReference type="Proteomes" id="UP001180616">
    <property type="component" value="Chromosome"/>
</dbReference>
<keyword evidence="2" id="KW-1185">Reference proteome</keyword>
<proteinExistence type="predicted"/>
<evidence type="ECO:0000313" key="2">
    <source>
        <dbReference type="Proteomes" id="UP001180616"/>
    </source>
</evidence>
<dbReference type="EMBL" id="CP133659">
    <property type="protein sequence ID" value="WMW64398.1"/>
    <property type="molecule type" value="Genomic_DNA"/>
</dbReference>
<evidence type="ECO:0000313" key="1">
    <source>
        <dbReference type="EMBL" id="WMW64398.1"/>
    </source>
</evidence>
<dbReference type="RefSeq" id="WP_309540491.1">
    <property type="nucleotide sequence ID" value="NZ_CP133659.1"/>
</dbReference>
<gene>
    <name evidence="1" type="ORF">KPS_002410</name>
</gene>